<keyword evidence="3" id="KW-1185">Reference proteome</keyword>
<evidence type="ECO:0000313" key="2">
    <source>
        <dbReference type="EMBL" id="KAJ4005480.1"/>
    </source>
</evidence>
<feature type="coiled-coil region" evidence="1">
    <location>
        <begin position="144"/>
        <end position="199"/>
    </location>
</feature>
<evidence type="ECO:0000313" key="3">
    <source>
        <dbReference type="Proteomes" id="UP001152130"/>
    </source>
</evidence>
<dbReference type="Proteomes" id="UP001152130">
    <property type="component" value="Unassembled WGS sequence"/>
</dbReference>
<dbReference type="OrthoDB" id="3597832at2759"/>
<gene>
    <name evidence="2" type="ORF">NW766_011029</name>
</gene>
<dbReference type="EMBL" id="JAPDHF010000021">
    <property type="protein sequence ID" value="KAJ4005480.1"/>
    <property type="molecule type" value="Genomic_DNA"/>
</dbReference>
<name>A0A9W8PGK6_9HYPO</name>
<evidence type="ECO:0000256" key="1">
    <source>
        <dbReference type="SAM" id="Coils"/>
    </source>
</evidence>
<dbReference type="AlphaFoldDB" id="A0A9W8PGK6"/>
<sequence>MRGHTSFPVDRELPGWIMSPQSAYFQNGSSDGQAPVQQFQRQLIAAMAEIENIGDELEPLVAKYGNDALDKLELAINKLYKVAVFVRGNYDGRELDVGQRDSLLQQMVDAFQTMENVAEAGLKAIGDRNSTILDLETTKITPAKNEIEQLARQMRSELNSMEDEIRAMQDTAAMFQRVAKDESNAADLLQEKIRQAEESRRDNMTPFDFLTFGRGRPDNDDPLSSVGLRRELDEVHERHYQAERQLGQSRYNLDNLLLERNELDTRLLFVSQAEQLVPQVISAAKATGFRTAAGERRFAPLKQAASQLLASAREIQRKALMTQGTAQSKKEFVDGLLRICIEGLMDQALEDEARLVRDEIVNEYGGQLPSDIEKLATELTEKINTFASLPSLRQVTA</sequence>
<organism evidence="2 3">
    <name type="scientific">Fusarium irregulare</name>
    <dbReference type="NCBI Taxonomy" id="2494466"/>
    <lineage>
        <taxon>Eukaryota</taxon>
        <taxon>Fungi</taxon>
        <taxon>Dikarya</taxon>
        <taxon>Ascomycota</taxon>
        <taxon>Pezizomycotina</taxon>
        <taxon>Sordariomycetes</taxon>
        <taxon>Hypocreomycetidae</taxon>
        <taxon>Hypocreales</taxon>
        <taxon>Nectriaceae</taxon>
        <taxon>Fusarium</taxon>
        <taxon>Fusarium incarnatum-equiseti species complex</taxon>
    </lineage>
</organism>
<reference evidence="2" key="1">
    <citation type="submission" date="2022-10" db="EMBL/GenBank/DDBJ databases">
        <title>Fusarium specimens isolated from Avocado Roots.</title>
        <authorList>
            <person name="Stajich J."/>
            <person name="Roper C."/>
            <person name="Heimlech-Rivalta G."/>
        </authorList>
    </citation>
    <scope>NUCLEOTIDE SEQUENCE</scope>
    <source>
        <strain evidence="2">CF00143</strain>
    </source>
</reference>
<comment type="caution">
    <text evidence="2">The sequence shown here is derived from an EMBL/GenBank/DDBJ whole genome shotgun (WGS) entry which is preliminary data.</text>
</comment>
<protein>
    <submittedName>
        <fullName evidence="2">Uncharacterized protein</fullName>
    </submittedName>
</protein>
<proteinExistence type="predicted"/>
<accession>A0A9W8PGK6</accession>
<keyword evidence="1" id="KW-0175">Coiled coil</keyword>